<proteinExistence type="predicted"/>
<dbReference type="EMBL" id="MT144350">
    <property type="protein sequence ID" value="QJA52569.1"/>
    <property type="molecule type" value="Genomic_DNA"/>
</dbReference>
<dbReference type="AlphaFoldDB" id="A0A6H1ZYL4"/>
<dbReference type="EMBL" id="MT143004">
    <property type="protein sequence ID" value="QJA91671.1"/>
    <property type="molecule type" value="Genomic_DNA"/>
</dbReference>
<protein>
    <submittedName>
        <fullName evidence="1">Uncharacterized protein</fullName>
    </submittedName>
</protein>
<evidence type="ECO:0000313" key="2">
    <source>
        <dbReference type="EMBL" id="QJA91671.1"/>
    </source>
</evidence>
<evidence type="ECO:0000313" key="1">
    <source>
        <dbReference type="EMBL" id="QJA52569.1"/>
    </source>
</evidence>
<organism evidence="1">
    <name type="scientific">viral metagenome</name>
    <dbReference type="NCBI Taxonomy" id="1070528"/>
    <lineage>
        <taxon>unclassified sequences</taxon>
        <taxon>metagenomes</taxon>
        <taxon>organismal metagenomes</taxon>
    </lineage>
</organism>
<gene>
    <name evidence="2" type="ORF">MM415B03305_0010</name>
    <name evidence="1" type="ORF">TM448A02812_0006</name>
</gene>
<name>A0A6H1ZYL4_9ZZZZ</name>
<reference evidence="1" key="1">
    <citation type="submission" date="2020-03" db="EMBL/GenBank/DDBJ databases">
        <title>The deep terrestrial virosphere.</title>
        <authorList>
            <person name="Holmfeldt K."/>
            <person name="Nilsson E."/>
            <person name="Simone D."/>
            <person name="Lopez-Fernandez M."/>
            <person name="Wu X."/>
            <person name="de Brujin I."/>
            <person name="Lundin D."/>
            <person name="Andersson A."/>
            <person name="Bertilsson S."/>
            <person name="Dopson M."/>
        </authorList>
    </citation>
    <scope>NUCLEOTIDE SEQUENCE</scope>
    <source>
        <strain evidence="2">MM415B03305</strain>
        <strain evidence="1">TM448A02812</strain>
    </source>
</reference>
<accession>A0A6H1ZYL4</accession>
<sequence length="97" mass="11565">MTMTDTMYEETKRKILQAEIHTMIESDNEHLERARLKEIYGSENVWDTSELSQDFEILGFSAPFCVVRRRANEVKGSVEFQHRPRFYFNFKPDQTGR</sequence>